<dbReference type="EMBL" id="UPXX01000013">
    <property type="protein sequence ID" value="VBB42080.1"/>
    <property type="molecule type" value="Genomic_DNA"/>
</dbReference>
<dbReference type="PANTHER" id="PTHR30563:SF0">
    <property type="entry name" value="DNA RECOMBINATION PROTEIN RMUC"/>
    <property type="match status" value="1"/>
</dbReference>
<reference evidence="6" key="1">
    <citation type="submission" date="2018-07" db="EMBL/GenBank/DDBJ databases">
        <authorList>
            <consortium name="Genoscope - CEA"/>
            <person name="William W."/>
        </authorList>
    </citation>
    <scope>NUCLEOTIDE SEQUENCE</scope>
    <source>
        <strain evidence="6">IK1</strain>
    </source>
</reference>
<keyword evidence="4" id="KW-0233">DNA recombination</keyword>
<sequence>MVAFQSIDWIFLCGALLAGFFLGLGTAAAIKTFRLKSARTIAEEIYRENEMLRREGQETLLSQIESAFARLSVDALDHSTHAFLNLADARFKEERTLSGSELEAKKGLIDVQISRMCGELDKITGLIRALEQERHQSYGALDSRLKSSQEQMRDLLETTRALREALANNKARGQWGERMAEDVLRSCGLKENINYYKQKSKAGGGSRPDFTFLLPQGRRLNMDVKFPLSNYLKTLEAASDLEKNLRQKDFLRDVRARIREVTTRDYIDPEQHTLAYVLLFIPNEHIYALIHEQDPELIEEAMKSNVILCSPLTLFAVLAVIRQAVEQFTLEKTTAEILTLMSTFKQQWELFCEKMSLLGRRINESQKEFEALTTTRRRRLDRSLDRIETLRAGYLEKSAAPPEIGSFADSEDRSDQPG</sequence>
<proteinExistence type="inferred from homology"/>
<evidence type="ECO:0000256" key="3">
    <source>
        <dbReference type="ARBA" id="ARBA00023054"/>
    </source>
</evidence>
<comment type="function">
    <text evidence="1">Involved in DNA recombination.</text>
</comment>
<dbReference type="PANTHER" id="PTHR30563">
    <property type="entry name" value="DNA RECOMBINATION PROTEIN RMUC"/>
    <property type="match status" value="1"/>
</dbReference>
<feature type="region of interest" description="Disordered" evidence="5">
    <location>
        <begin position="396"/>
        <end position="418"/>
    </location>
</feature>
<evidence type="ECO:0000256" key="1">
    <source>
        <dbReference type="ARBA" id="ARBA00003416"/>
    </source>
</evidence>
<evidence type="ECO:0000313" key="6">
    <source>
        <dbReference type="EMBL" id="VBB42080.1"/>
    </source>
</evidence>
<dbReference type="InterPro" id="IPR003798">
    <property type="entry name" value="DNA_recombination_RmuC"/>
</dbReference>
<protein>
    <submittedName>
        <fullName evidence="6">RmuC-domain protein</fullName>
    </submittedName>
</protein>
<keyword evidence="3" id="KW-0175">Coiled coil</keyword>
<dbReference type="GO" id="GO:0006310">
    <property type="term" value="P:DNA recombination"/>
    <property type="evidence" value="ECO:0007669"/>
    <property type="project" value="UniProtKB-KW"/>
</dbReference>
<accession>A0A653A228</accession>
<gene>
    <name evidence="6" type="ORF">TRIP_B200220</name>
</gene>
<organism evidence="6">
    <name type="scientific">Uncultured Desulfatiglans sp</name>
    <dbReference type="NCBI Taxonomy" id="1748965"/>
    <lineage>
        <taxon>Bacteria</taxon>
        <taxon>Pseudomonadati</taxon>
        <taxon>Thermodesulfobacteriota</taxon>
        <taxon>Desulfobacteria</taxon>
        <taxon>Desulfatiglandales</taxon>
        <taxon>Desulfatiglandaceae</taxon>
        <taxon>Desulfatiglans</taxon>
        <taxon>environmental samples</taxon>
    </lineage>
</organism>
<evidence type="ECO:0000256" key="4">
    <source>
        <dbReference type="ARBA" id="ARBA00023172"/>
    </source>
</evidence>
<name>A0A653A228_UNCDX</name>
<evidence type="ECO:0000256" key="2">
    <source>
        <dbReference type="ARBA" id="ARBA00009840"/>
    </source>
</evidence>
<dbReference type="Pfam" id="PF02646">
    <property type="entry name" value="RmuC"/>
    <property type="match status" value="1"/>
</dbReference>
<comment type="similarity">
    <text evidence="2">Belongs to the RmuC family.</text>
</comment>
<dbReference type="AlphaFoldDB" id="A0A653A228"/>
<evidence type="ECO:0000256" key="5">
    <source>
        <dbReference type="SAM" id="MobiDB-lite"/>
    </source>
</evidence>